<evidence type="ECO:0000259" key="1">
    <source>
        <dbReference type="Pfam" id="PF13649"/>
    </source>
</evidence>
<feature type="domain" description="Methyltransferase" evidence="1">
    <location>
        <begin position="50"/>
        <end position="135"/>
    </location>
</feature>
<keyword evidence="2" id="KW-0489">Methyltransferase</keyword>
<dbReference type="EMBL" id="JAVJAF010000001">
    <property type="protein sequence ID" value="MDR6236061.1"/>
    <property type="molecule type" value="Genomic_DNA"/>
</dbReference>
<dbReference type="InterPro" id="IPR020027">
    <property type="entry name" value="Pseudamin_synth-assoc_MeTrfase"/>
</dbReference>
<dbReference type="GO" id="GO:0032259">
    <property type="term" value="P:methylation"/>
    <property type="evidence" value="ECO:0007669"/>
    <property type="project" value="UniProtKB-KW"/>
</dbReference>
<sequence>MMREMTAQERFWQGEFGDAYADRNAGAAAVASSLAFFGRALARTDTLGSVLELGTNRGLNLQALRALLPTAQLQGVELNAKACALARELDVADVWEGSLFDYPLTRTFDLAFTKGVLIHLPPETLPVAYDKLHQASRRFILVAEYYNPTPVEVSYRGHAERLFKRDFAGELLDRHADLRLLDYGFVYHRDPLFPADDISWFLLEKQP</sequence>
<comment type="caution">
    <text evidence="2">The sequence shown here is derived from an EMBL/GenBank/DDBJ whole genome shotgun (WGS) entry which is preliminary data.</text>
</comment>
<keyword evidence="2" id="KW-0808">Transferase</keyword>
<gene>
    <name evidence="2" type="ORF">QE440_003802</name>
</gene>
<name>A0AAJ2BR80_9PSED</name>
<evidence type="ECO:0000313" key="3">
    <source>
        <dbReference type="Proteomes" id="UP001268036"/>
    </source>
</evidence>
<accession>A0AAJ2BR80</accession>
<reference evidence="2" key="1">
    <citation type="submission" date="2023-08" db="EMBL/GenBank/DDBJ databases">
        <title>Functional and genomic diversity of the sorghum phyllosphere microbiome.</title>
        <authorList>
            <person name="Shade A."/>
        </authorList>
    </citation>
    <scope>NUCLEOTIDE SEQUENCE</scope>
    <source>
        <strain evidence="2">SORGH_AS_0201</strain>
    </source>
</reference>
<dbReference type="NCBIfam" id="TIGR03587">
    <property type="entry name" value="Pse_Me-ase"/>
    <property type="match status" value="1"/>
</dbReference>
<dbReference type="InterPro" id="IPR041698">
    <property type="entry name" value="Methyltransf_25"/>
</dbReference>
<dbReference type="SUPFAM" id="SSF53335">
    <property type="entry name" value="S-adenosyl-L-methionine-dependent methyltransferases"/>
    <property type="match status" value="1"/>
</dbReference>
<protein>
    <submittedName>
        <fullName evidence="2">Pseudaminic acid biosynthesis-associated methylase</fullName>
    </submittedName>
</protein>
<proteinExistence type="predicted"/>
<dbReference type="Pfam" id="PF13649">
    <property type="entry name" value="Methyltransf_25"/>
    <property type="match status" value="1"/>
</dbReference>
<dbReference type="GO" id="GO:0008168">
    <property type="term" value="F:methyltransferase activity"/>
    <property type="evidence" value="ECO:0007669"/>
    <property type="project" value="UniProtKB-KW"/>
</dbReference>
<evidence type="ECO:0000313" key="2">
    <source>
        <dbReference type="EMBL" id="MDR6236061.1"/>
    </source>
</evidence>
<dbReference type="Proteomes" id="UP001268036">
    <property type="component" value="Unassembled WGS sequence"/>
</dbReference>
<dbReference type="InterPro" id="IPR029063">
    <property type="entry name" value="SAM-dependent_MTases_sf"/>
</dbReference>
<organism evidence="2 3">
    <name type="scientific">Pseudomonas oryzihabitans</name>
    <dbReference type="NCBI Taxonomy" id="47885"/>
    <lineage>
        <taxon>Bacteria</taxon>
        <taxon>Pseudomonadati</taxon>
        <taxon>Pseudomonadota</taxon>
        <taxon>Gammaproteobacteria</taxon>
        <taxon>Pseudomonadales</taxon>
        <taxon>Pseudomonadaceae</taxon>
        <taxon>Pseudomonas</taxon>
    </lineage>
</organism>
<dbReference type="Gene3D" id="3.40.50.150">
    <property type="entry name" value="Vaccinia Virus protein VP39"/>
    <property type="match status" value="1"/>
</dbReference>
<dbReference type="AlphaFoldDB" id="A0AAJ2BR80"/>